<sequence>MKIEYLKKMIDKYLQQFGEGGELYHYTSIHGLEGIISKREFWVSHSDFLNDKTELKYTLHLFSKILSKKMKEINVSSSIIQGYFIEYFKGLFEQYPTYILSLSTNGDSNLLWSNYSHNEGYNIAFDFNNILEDLKPANETDENVVGVFASKVIYDREIHIKAISKIVDDLIPIGLEAFAEFEKVKGPRFFHSFIPGETINQIFLTLQLFSAFFKDQCFQQEEEYRVVFLVPHKINNYKCRISNGVFIPYIKVEFSDECIAGLTVGPKNKMDISEEGLKSFLSLHNFNLDLLGIKQSKIPYRY</sequence>
<dbReference type="Pfam" id="PF11185">
    <property type="entry name" value="DUF2971"/>
    <property type="match status" value="1"/>
</dbReference>
<keyword evidence="2" id="KW-1185">Reference proteome</keyword>
<evidence type="ECO:0000313" key="2">
    <source>
        <dbReference type="Proteomes" id="UP000501048"/>
    </source>
</evidence>
<gene>
    <name evidence="1" type="ORF">HC660_17720</name>
</gene>
<evidence type="ECO:0000313" key="1">
    <source>
        <dbReference type="EMBL" id="QJC96248.1"/>
    </source>
</evidence>
<accession>A0ABX6LXT9</accession>
<organism evidence="1 2">
    <name type="scientific">Bacillus mojavensis</name>
    <dbReference type="NCBI Taxonomy" id="72360"/>
    <lineage>
        <taxon>Bacteria</taxon>
        <taxon>Bacillati</taxon>
        <taxon>Bacillota</taxon>
        <taxon>Bacilli</taxon>
        <taxon>Bacillales</taxon>
        <taxon>Bacillaceae</taxon>
        <taxon>Bacillus</taxon>
    </lineage>
</organism>
<dbReference type="Proteomes" id="UP000501048">
    <property type="component" value="Chromosome"/>
</dbReference>
<evidence type="ECO:0008006" key="3">
    <source>
        <dbReference type="Google" id="ProtNLM"/>
    </source>
</evidence>
<dbReference type="InterPro" id="IPR021352">
    <property type="entry name" value="DUF2971"/>
</dbReference>
<reference evidence="1 2" key="1">
    <citation type="submission" date="2020-04" db="EMBL/GenBank/DDBJ databases">
        <title>Plant growth promoting and environmental Bacillus: genomic and epigenetic comparison.</title>
        <authorList>
            <person name="Reva O.N."/>
            <person name="Lutz S."/>
            <person name="Ahrens C.H."/>
        </authorList>
    </citation>
    <scope>NUCLEOTIDE SEQUENCE [LARGE SCALE GENOMIC DNA]</scope>
    <source>
        <strain evidence="1 2">UCMB5075</strain>
    </source>
</reference>
<protein>
    <recommendedName>
        <fullName evidence="3">DUF2971 domain-containing protein</fullName>
    </recommendedName>
</protein>
<dbReference type="EMBL" id="CP051464">
    <property type="protein sequence ID" value="QJC96248.1"/>
    <property type="molecule type" value="Genomic_DNA"/>
</dbReference>
<proteinExistence type="predicted"/>
<name>A0ABX6LXT9_BACMO</name>
<dbReference type="RefSeq" id="WP_168747889.1">
    <property type="nucleotide sequence ID" value="NZ_CP051464.1"/>
</dbReference>
<dbReference type="GeneID" id="76982486"/>